<feature type="transmembrane region" description="Helical" evidence="1">
    <location>
        <begin position="6"/>
        <end position="30"/>
    </location>
</feature>
<organism evidence="2">
    <name type="scientific">Burkholderia sp. M701</name>
    <dbReference type="NCBI Taxonomy" id="326454"/>
    <lineage>
        <taxon>Bacteria</taxon>
        <taxon>Pseudomonadati</taxon>
        <taxon>Pseudomonadota</taxon>
        <taxon>Betaproteobacteria</taxon>
        <taxon>Burkholderiales</taxon>
        <taxon>Burkholderiaceae</taxon>
        <taxon>Burkholderia</taxon>
    </lineage>
</organism>
<feature type="transmembrane region" description="Helical" evidence="1">
    <location>
        <begin position="68"/>
        <end position="87"/>
    </location>
</feature>
<keyword evidence="2" id="KW-0614">Plasmid</keyword>
<proteinExistence type="predicted"/>
<name>V5YN91_9BURK</name>
<keyword evidence="1" id="KW-0812">Transmembrane</keyword>
<dbReference type="AlphaFoldDB" id="V5YN91"/>
<evidence type="ECO:0000256" key="1">
    <source>
        <dbReference type="SAM" id="Phobius"/>
    </source>
</evidence>
<protein>
    <submittedName>
        <fullName evidence="2">Uncharacterized protein</fullName>
    </submittedName>
</protein>
<keyword evidence="1" id="KW-1133">Transmembrane helix</keyword>
<dbReference type="EMBL" id="AB853026">
    <property type="protein sequence ID" value="BAO19040.1"/>
    <property type="molecule type" value="Genomic_DNA"/>
</dbReference>
<dbReference type="RefSeq" id="WP_023842583.1">
    <property type="nucleotide sequence ID" value="NC_022995.1"/>
</dbReference>
<evidence type="ECO:0000313" key="2">
    <source>
        <dbReference type="EMBL" id="BAO19040.1"/>
    </source>
</evidence>
<reference evidence="2" key="2">
    <citation type="submission" date="2024-06" db="EMBL/GenBank/DDBJ databases">
        <authorList>
            <person name="Sakai Y."/>
            <person name="Fujii T."/>
        </authorList>
    </citation>
    <scope>NUCLEOTIDE SEQUENCE</scope>
    <source>
        <strain evidence="2">M701</strain>
        <plasmid evidence="2">pM7012</plasmid>
    </source>
</reference>
<reference evidence="2" key="1">
    <citation type="journal article" date="2014" name="Microbiology">
        <title>A 2,4-dichlorophenoxyacetic acid degradation plasmid pM7012 discloses distribution of an unclassified megaplasmid group across bacterial species.</title>
        <authorList>
            <person name="Sakai Y."/>
            <person name="Ogawa N."/>
            <person name="Shimomura Y."/>
            <person name="Fujii T."/>
        </authorList>
    </citation>
    <scope>NUCLEOTIDE SEQUENCE</scope>
    <source>
        <strain evidence="2">M701</strain>
    </source>
</reference>
<keyword evidence="1" id="KW-0472">Membrane</keyword>
<geneLocation type="plasmid" evidence="2">
    <name>pM7012</name>
</geneLocation>
<accession>V5YN91</accession>
<sequence length="94" mass="10299">MHNPALVLPALPALVLIRVALVVFAFMVLISYQRRKRILSVVQELVATPNPVISGLVSSDLRENRLQLIVFGFFAACCLAYLVYTIFVPTAVAG</sequence>